<feature type="transmembrane region" description="Helical" evidence="9">
    <location>
        <begin position="34"/>
        <end position="52"/>
    </location>
</feature>
<sequence length="399" mass="43386">MDSTIFRFLAWFVAAFAVAALLRRAPLFRVPSPISYLLVGLFLKLPALHVTPMDAWWLRRFGDLGLLFLMFLSGMEIDVHLLLARRRDGHHDGPSPAIVGTMMFCATLLFSFVCCACLTRFAPGNANPYMLSLLFATTSLGVVLPVLEETGYLRHPLGQAILYSAVIADFMTMLLVSLLLGAHATDNPWRVGLTLAILPIALGVGLGLWKLRSIPAAGRLLGQGMDRTRATIALVALFAMLADMTGSEPILGAFLAGMIVRGLSFAYKPLVEMYSYGVGYAVFVPMFFVATGYTMPIAQLHSQEALYWLPVFAAMAFAVKLLPAHVLLYSHGRRQTWAAGFLLSSRLSLVAAAAQLAVDAHMIPEMWAACTILVSIVTSLVGPLAWTLLAPQSPTVDNR</sequence>
<feature type="transmembrane region" description="Helical" evidence="9">
    <location>
        <begin position="189"/>
        <end position="209"/>
    </location>
</feature>
<evidence type="ECO:0000256" key="1">
    <source>
        <dbReference type="ARBA" id="ARBA00004141"/>
    </source>
</evidence>
<keyword evidence="7" id="KW-0406">Ion transport</keyword>
<accession>A0A4R8LV76</accession>
<keyword evidence="8 9" id="KW-0472">Membrane</keyword>
<dbReference type="Proteomes" id="UP000294581">
    <property type="component" value="Unassembled WGS sequence"/>
</dbReference>
<comment type="subcellular location">
    <subcellularLocation>
        <location evidence="1">Membrane</location>
        <topology evidence="1">Multi-pass membrane protein</topology>
    </subcellularLocation>
</comment>
<evidence type="ECO:0000256" key="3">
    <source>
        <dbReference type="ARBA" id="ARBA00022448"/>
    </source>
</evidence>
<gene>
    <name evidence="11" type="ORF">C7445_10133</name>
</gene>
<keyword evidence="12" id="KW-1185">Reference proteome</keyword>
<evidence type="ECO:0000256" key="6">
    <source>
        <dbReference type="ARBA" id="ARBA00022989"/>
    </source>
</evidence>
<feature type="transmembrane region" description="Helical" evidence="9">
    <location>
        <begin position="160"/>
        <end position="183"/>
    </location>
</feature>
<evidence type="ECO:0000256" key="2">
    <source>
        <dbReference type="ARBA" id="ARBA00005551"/>
    </source>
</evidence>
<dbReference type="GO" id="GO:0016020">
    <property type="term" value="C:membrane"/>
    <property type="evidence" value="ECO:0007669"/>
    <property type="project" value="UniProtKB-SubCell"/>
</dbReference>
<evidence type="ECO:0000259" key="10">
    <source>
        <dbReference type="Pfam" id="PF00999"/>
    </source>
</evidence>
<evidence type="ECO:0000313" key="11">
    <source>
        <dbReference type="EMBL" id="TDY51042.1"/>
    </source>
</evidence>
<feature type="transmembrane region" description="Helical" evidence="9">
    <location>
        <begin position="64"/>
        <end position="84"/>
    </location>
</feature>
<reference evidence="11 12" key="1">
    <citation type="submission" date="2019-03" db="EMBL/GenBank/DDBJ databases">
        <title>Genomic Encyclopedia of Type Strains, Phase IV (KMG-IV): sequencing the most valuable type-strain genomes for metagenomic binning, comparative biology and taxonomic classification.</title>
        <authorList>
            <person name="Goeker M."/>
        </authorList>
    </citation>
    <scope>NUCLEOTIDE SEQUENCE [LARGE SCALE GENOMIC DNA]</scope>
    <source>
        <strain evidence="11 12">DSM 17974</strain>
    </source>
</reference>
<organism evidence="11 12">
    <name type="scientific">Alicyclobacillus sacchari</name>
    <dbReference type="NCBI Taxonomy" id="392010"/>
    <lineage>
        <taxon>Bacteria</taxon>
        <taxon>Bacillati</taxon>
        <taxon>Bacillota</taxon>
        <taxon>Bacilli</taxon>
        <taxon>Bacillales</taxon>
        <taxon>Alicyclobacillaceae</taxon>
        <taxon>Alicyclobacillus</taxon>
    </lineage>
</organism>
<evidence type="ECO:0000313" key="12">
    <source>
        <dbReference type="Proteomes" id="UP000294581"/>
    </source>
</evidence>
<dbReference type="RefSeq" id="WP_208320792.1">
    <property type="nucleotide sequence ID" value="NZ_SORF01000001.1"/>
</dbReference>
<evidence type="ECO:0000256" key="5">
    <source>
        <dbReference type="ARBA" id="ARBA00022692"/>
    </source>
</evidence>
<feature type="transmembrane region" description="Helical" evidence="9">
    <location>
        <begin position="305"/>
        <end position="329"/>
    </location>
</feature>
<dbReference type="Pfam" id="PF00999">
    <property type="entry name" value="Na_H_Exchanger"/>
    <property type="match status" value="1"/>
</dbReference>
<dbReference type="PANTHER" id="PTHR43562:SF1">
    <property type="entry name" value="NA(+)_H(+) ANTIPORTER YJBQ-RELATED"/>
    <property type="match status" value="1"/>
</dbReference>
<feature type="domain" description="Cation/H+ exchanger transmembrane" evidence="10">
    <location>
        <begin position="17"/>
        <end position="384"/>
    </location>
</feature>
<keyword evidence="5 9" id="KW-0812">Transmembrane</keyword>
<dbReference type="GO" id="GO:1902600">
    <property type="term" value="P:proton transmembrane transport"/>
    <property type="evidence" value="ECO:0007669"/>
    <property type="project" value="InterPro"/>
</dbReference>
<name>A0A4R8LV76_9BACL</name>
<evidence type="ECO:0000256" key="4">
    <source>
        <dbReference type="ARBA" id="ARBA00022449"/>
    </source>
</evidence>
<feature type="transmembrane region" description="Helical" evidence="9">
    <location>
        <begin position="366"/>
        <end position="389"/>
    </location>
</feature>
<keyword evidence="4" id="KW-0050">Antiport</keyword>
<comment type="similarity">
    <text evidence="2">Belongs to the monovalent cation:proton antiporter 2 (CPA2) transporter (TC 2.A.37) family.</text>
</comment>
<dbReference type="InterPro" id="IPR038770">
    <property type="entry name" value="Na+/solute_symporter_sf"/>
</dbReference>
<proteinExistence type="inferred from homology"/>
<evidence type="ECO:0000256" key="9">
    <source>
        <dbReference type="SAM" id="Phobius"/>
    </source>
</evidence>
<dbReference type="AlphaFoldDB" id="A0A4R8LV76"/>
<feature type="transmembrane region" description="Helical" evidence="9">
    <location>
        <begin position="274"/>
        <end position="293"/>
    </location>
</feature>
<evidence type="ECO:0000256" key="7">
    <source>
        <dbReference type="ARBA" id="ARBA00023065"/>
    </source>
</evidence>
<keyword evidence="3" id="KW-0813">Transport</keyword>
<evidence type="ECO:0000256" key="8">
    <source>
        <dbReference type="ARBA" id="ARBA00023136"/>
    </source>
</evidence>
<dbReference type="PANTHER" id="PTHR43562">
    <property type="entry name" value="NAPA-TYPE SODIUM/HYDROGEN ANTIPORTER"/>
    <property type="match status" value="1"/>
</dbReference>
<comment type="caution">
    <text evidence="11">The sequence shown here is derived from an EMBL/GenBank/DDBJ whole genome shotgun (WGS) entry which is preliminary data.</text>
</comment>
<feature type="transmembrane region" description="Helical" evidence="9">
    <location>
        <begin position="96"/>
        <end position="122"/>
    </location>
</feature>
<dbReference type="Gene3D" id="1.20.1530.20">
    <property type="match status" value="1"/>
</dbReference>
<protein>
    <submittedName>
        <fullName evidence="11">Kef-type K+ transport system membrane component KefB</fullName>
    </submittedName>
</protein>
<dbReference type="InterPro" id="IPR006153">
    <property type="entry name" value="Cation/H_exchanger_TM"/>
</dbReference>
<feature type="transmembrane region" description="Helical" evidence="9">
    <location>
        <begin position="128"/>
        <end position="148"/>
    </location>
</feature>
<keyword evidence="6 9" id="KW-1133">Transmembrane helix</keyword>
<dbReference type="EMBL" id="SORF01000001">
    <property type="protein sequence ID" value="TDY51042.1"/>
    <property type="molecule type" value="Genomic_DNA"/>
</dbReference>
<feature type="transmembrane region" description="Helical" evidence="9">
    <location>
        <begin position="230"/>
        <end position="254"/>
    </location>
</feature>
<dbReference type="GO" id="GO:0015297">
    <property type="term" value="F:antiporter activity"/>
    <property type="evidence" value="ECO:0007669"/>
    <property type="project" value="UniProtKB-KW"/>
</dbReference>
<feature type="transmembrane region" description="Helical" evidence="9">
    <location>
        <begin position="335"/>
        <end position="354"/>
    </location>
</feature>
<feature type="transmembrane region" description="Helical" evidence="9">
    <location>
        <begin position="6"/>
        <end position="22"/>
    </location>
</feature>